<feature type="signal peptide" evidence="1">
    <location>
        <begin position="1"/>
        <end position="21"/>
    </location>
</feature>
<dbReference type="Proteomes" id="UP000193689">
    <property type="component" value="Unassembled WGS sequence"/>
</dbReference>
<comment type="caution">
    <text evidence="2">The sequence shown here is derived from an EMBL/GenBank/DDBJ whole genome shotgun (WGS) entry which is preliminary data.</text>
</comment>
<dbReference type="STRING" id="1141098.A0A1Y2ECF9"/>
<feature type="chain" id="PRO_5012779252" evidence="1">
    <location>
        <begin position="22"/>
        <end position="65"/>
    </location>
</feature>
<organism evidence="2 3">
    <name type="scientific">Pseudomassariella vexata</name>
    <dbReference type="NCBI Taxonomy" id="1141098"/>
    <lineage>
        <taxon>Eukaryota</taxon>
        <taxon>Fungi</taxon>
        <taxon>Dikarya</taxon>
        <taxon>Ascomycota</taxon>
        <taxon>Pezizomycotina</taxon>
        <taxon>Sordariomycetes</taxon>
        <taxon>Xylariomycetidae</taxon>
        <taxon>Amphisphaeriales</taxon>
        <taxon>Pseudomassariaceae</taxon>
        <taxon>Pseudomassariella</taxon>
    </lineage>
</organism>
<keyword evidence="3" id="KW-1185">Reference proteome</keyword>
<keyword evidence="1" id="KW-0732">Signal</keyword>
<dbReference type="RefSeq" id="XP_040719261.1">
    <property type="nucleotide sequence ID" value="XM_040863508.1"/>
</dbReference>
<evidence type="ECO:0000313" key="3">
    <source>
        <dbReference type="Proteomes" id="UP000193689"/>
    </source>
</evidence>
<sequence length="65" mass="7297">MIDLLVMPVLMLSFFALQLERENIGNGLRDFVLRDAAIPPNQFNIGQQLLSADIMLLEAFSMSTI</sequence>
<evidence type="ECO:0000313" key="2">
    <source>
        <dbReference type="EMBL" id="ORY68974.1"/>
    </source>
</evidence>
<dbReference type="OrthoDB" id="2985014at2759"/>
<protein>
    <submittedName>
        <fullName evidence="2">Alternative sulfate transporter</fullName>
    </submittedName>
</protein>
<dbReference type="EMBL" id="MCFJ01000003">
    <property type="protein sequence ID" value="ORY68974.1"/>
    <property type="molecule type" value="Genomic_DNA"/>
</dbReference>
<dbReference type="InParanoid" id="A0A1Y2ECF9"/>
<gene>
    <name evidence="2" type="ORF">BCR38DRAFT_482449</name>
</gene>
<dbReference type="AlphaFoldDB" id="A0A1Y2ECF9"/>
<dbReference type="GeneID" id="63779720"/>
<reference evidence="2 3" key="1">
    <citation type="submission" date="2016-07" db="EMBL/GenBank/DDBJ databases">
        <title>Pervasive Adenine N6-methylation of Active Genes in Fungi.</title>
        <authorList>
            <consortium name="DOE Joint Genome Institute"/>
            <person name="Mondo S.J."/>
            <person name="Dannebaum R.O."/>
            <person name="Kuo R.C."/>
            <person name="Labutti K."/>
            <person name="Haridas S."/>
            <person name="Kuo A."/>
            <person name="Salamov A."/>
            <person name="Ahrendt S.R."/>
            <person name="Lipzen A."/>
            <person name="Sullivan W."/>
            <person name="Andreopoulos W.B."/>
            <person name="Clum A."/>
            <person name="Lindquist E."/>
            <person name="Daum C."/>
            <person name="Ramamoorthy G.K."/>
            <person name="Gryganskyi A."/>
            <person name="Culley D."/>
            <person name="Magnuson J.K."/>
            <person name="James T.Y."/>
            <person name="O'Malley M.A."/>
            <person name="Stajich J.E."/>
            <person name="Spatafora J.W."/>
            <person name="Visel A."/>
            <person name="Grigoriev I.V."/>
        </authorList>
    </citation>
    <scope>NUCLEOTIDE SEQUENCE [LARGE SCALE GENOMIC DNA]</scope>
    <source>
        <strain evidence="2 3">CBS 129021</strain>
    </source>
</reference>
<name>A0A1Y2ECF9_9PEZI</name>
<accession>A0A1Y2ECF9</accession>
<proteinExistence type="predicted"/>
<evidence type="ECO:0000256" key="1">
    <source>
        <dbReference type="SAM" id="SignalP"/>
    </source>
</evidence>